<evidence type="ECO:0000256" key="9">
    <source>
        <dbReference type="ARBA" id="ARBA00023180"/>
    </source>
</evidence>
<keyword evidence="5" id="KW-1133">Transmembrane helix</keyword>
<keyword evidence="3" id="KW-0812">Transmembrane</keyword>
<dbReference type="InterPro" id="IPR000068">
    <property type="entry name" value="GPCR_3_Ca_sens_rcpt-rel"/>
</dbReference>
<name>A0AAV7P461_PLEWA</name>
<keyword evidence="10" id="KW-0807">Transducer</keyword>
<keyword evidence="6" id="KW-0297">G-protein coupled receptor</keyword>
<evidence type="ECO:0000256" key="5">
    <source>
        <dbReference type="ARBA" id="ARBA00022989"/>
    </source>
</evidence>
<dbReference type="AlphaFoldDB" id="A0AAV7P461"/>
<evidence type="ECO:0000313" key="12">
    <source>
        <dbReference type="EMBL" id="KAJ1121398.1"/>
    </source>
</evidence>
<dbReference type="PANTHER" id="PTHR24061:SF0">
    <property type="entry name" value="C-FAMILY ODORANT RECEPTOR OLFCT1"/>
    <property type="match status" value="1"/>
</dbReference>
<comment type="caution">
    <text evidence="12">The sequence shown here is derived from an EMBL/GenBank/DDBJ whole genome shotgun (WGS) entry which is preliminary data.</text>
</comment>
<keyword evidence="2" id="KW-1003">Cell membrane</keyword>
<dbReference type="Pfam" id="PF01094">
    <property type="entry name" value="ANF_receptor"/>
    <property type="match status" value="1"/>
</dbReference>
<gene>
    <name evidence="12" type="ORF">NDU88_009507</name>
</gene>
<feature type="domain" description="Receptor ligand binding region" evidence="11">
    <location>
        <begin position="1"/>
        <end position="238"/>
    </location>
</feature>
<keyword evidence="7" id="KW-0472">Membrane</keyword>
<comment type="subcellular location">
    <subcellularLocation>
        <location evidence="1">Cell membrane</location>
        <topology evidence="1">Multi-pass membrane protein</topology>
    </subcellularLocation>
</comment>
<evidence type="ECO:0000313" key="13">
    <source>
        <dbReference type="Proteomes" id="UP001066276"/>
    </source>
</evidence>
<reference evidence="12" key="1">
    <citation type="journal article" date="2022" name="bioRxiv">
        <title>Sequencing and chromosome-scale assembly of the giantPleurodeles waltlgenome.</title>
        <authorList>
            <person name="Brown T."/>
            <person name="Elewa A."/>
            <person name="Iarovenko S."/>
            <person name="Subramanian E."/>
            <person name="Araus A.J."/>
            <person name="Petzold A."/>
            <person name="Susuki M."/>
            <person name="Suzuki K.-i.T."/>
            <person name="Hayashi T."/>
            <person name="Toyoda A."/>
            <person name="Oliveira C."/>
            <person name="Osipova E."/>
            <person name="Leigh N.D."/>
            <person name="Simon A."/>
            <person name="Yun M.H."/>
        </authorList>
    </citation>
    <scope>NUCLEOTIDE SEQUENCE</scope>
    <source>
        <strain evidence="12">20211129_DDA</strain>
        <tissue evidence="12">Liver</tissue>
    </source>
</reference>
<dbReference type="GO" id="GO:0004930">
    <property type="term" value="F:G protein-coupled receptor activity"/>
    <property type="evidence" value="ECO:0007669"/>
    <property type="project" value="UniProtKB-KW"/>
</dbReference>
<dbReference type="Proteomes" id="UP001066276">
    <property type="component" value="Chromosome 8"/>
</dbReference>
<dbReference type="EMBL" id="JANPWB010000012">
    <property type="protein sequence ID" value="KAJ1121398.1"/>
    <property type="molecule type" value="Genomic_DNA"/>
</dbReference>
<evidence type="ECO:0000259" key="11">
    <source>
        <dbReference type="Pfam" id="PF01094"/>
    </source>
</evidence>
<keyword evidence="9" id="KW-0325">Glycoprotein</keyword>
<evidence type="ECO:0000256" key="2">
    <source>
        <dbReference type="ARBA" id="ARBA00022475"/>
    </source>
</evidence>
<dbReference type="FunFam" id="3.40.50.2300:FF:000016">
    <property type="entry name" value="Taste 1 receptor member 2"/>
    <property type="match status" value="1"/>
</dbReference>
<dbReference type="Gene3D" id="3.40.50.2300">
    <property type="match status" value="2"/>
</dbReference>
<proteinExistence type="predicted"/>
<evidence type="ECO:0000256" key="7">
    <source>
        <dbReference type="ARBA" id="ARBA00023136"/>
    </source>
</evidence>
<evidence type="ECO:0000256" key="1">
    <source>
        <dbReference type="ARBA" id="ARBA00004651"/>
    </source>
</evidence>
<protein>
    <recommendedName>
        <fullName evidence="11">Receptor ligand binding region domain-containing protein</fullName>
    </recommendedName>
</protein>
<evidence type="ECO:0000256" key="4">
    <source>
        <dbReference type="ARBA" id="ARBA00022729"/>
    </source>
</evidence>
<sequence length="467" mass="52288">MVVSDDELGLQGGHSIQRRIEDSGGCVAFMEQVHLRYSKEKVLQLAEMIRKHTAKVVIVHSPEIHVKLLLETLYGLNVSSKVWILTASFTITPWVLANQAWRILNGSLGIVPYTEHMLGFEEFLRKLKPASYPKDVFIKLFWKKAFHCIFPDSNGTSGVSTEGEKSGWVPCSGEETLNEEAMALFELNELSYTYQGYTAVYAFASALNTLLRCVPGKGPFKTGSCADINNIKPWQPILEVFNEAKSCGQLSSSQREALIVFLPKPGRDPLDVHSNLDCKVLGFRYNRRRVKAIEEHADSSSTEARAFFGTPSLNLFMADVSKTLKWDKLVPTAPRHLTPSHLAHADAVVLLSLSKTGMQRSVNELLKYTKVKLEINNTETKTMVLRNCFGHPLRIYPDDEILEEVNSNKYLGASLDNKANFAEQKRYMTQKAKVLIEELRVLCKGREAPTLSITEDAGCRVPSNSSC</sequence>
<dbReference type="SUPFAM" id="SSF53822">
    <property type="entry name" value="Periplasmic binding protein-like I"/>
    <property type="match status" value="1"/>
</dbReference>
<dbReference type="InterPro" id="IPR001828">
    <property type="entry name" value="ANF_lig-bd_rcpt"/>
</dbReference>
<accession>A0AAV7P461</accession>
<dbReference type="PANTHER" id="PTHR24061">
    <property type="entry name" value="CALCIUM-SENSING RECEPTOR-RELATED"/>
    <property type="match status" value="1"/>
</dbReference>
<organism evidence="12 13">
    <name type="scientific">Pleurodeles waltl</name>
    <name type="common">Iberian ribbed newt</name>
    <dbReference type="NCBI Taxonomy" id="8319"/>
    <lineage>
        <taxon>Eukaryota</taxon>
        <taxon>Metazoa</taxon>
        <taxon>Chordata</taxon>
        <taxon>Craniata</taxon>
        <taxon>Vertebrata</taxon>
        <taxon>Euteleostomi</taxon>
        <taxon>Amphibia</taxon>
        <taxon>Batrachia</taxon>
        <taxon>Caudata</taxon>
        <taxon>Salamandroidea</taxon>
        <taxon>Salamandridae</taxon>
        <taxon>Pleurodelinae</taxon>
        <taxon>Pleurodeles</taxon>
    </lineage>
</organism>
<dbReference type="InterPro" id="IPR028082">
    <property type="entry name" value="Peripla_BP_I"/>
</dbReference>
<dbReference type="GO" id="GO:0005886">
    <property type="term" value="C:plasma membrane"/>
    <property type="evidence" value="ECO:0007669"/>
    <property type="project" value="UniProtKB-SubCell"/>
</dbReference>
<evidence type="ECO:0000256" key="3">
    <source>
        <dbReference type="ARBA" id="ARBA00022692"/>
    </source>
</evidence>
<evidence type="ECO:0000256" key="10">
    <source>
        <dbReference type="ARBA" id="ARBA00023224"/>
    </source>
</evidence>
<keyword evidence="4" id="KW-0732">Signal</keyword>
<keyword evidence="8" id="KW-0675">Receptor</keyword>
<evidence type="ECO:0000256" key="8">
    <source>
        <dbReference type="ARBA" id="ARBA00023170"/>
    </source>
</evidence>
<dbReference type="PRINTS" id="PR00592">
    <property type="entry name" value="CASENSINGR"/>
</dbReference>
<evidence type="ECO:0000256" key="6">
    <source>
        <dbReference type="ARBA" id="ARBA00023040"/>
    </source>
</evidence>
<keyword evidence="13" id="KW-1185">Reference proteome</keyword>